<evidence type="ECO:0000256" key="2">
    <source>
        <dbReference type="ARBA" id="ARBA00022631"/>
    </source>
</evidence>
<dbReference type="InterPro" id="IPR015908">
    <property type="entry name" value="Allantoicase_dom"/>
</dbReference>
<dbReference type="NCBIfam" id="TIGR02961">
    <property type="entry name" value="allantoicase"/>
    <property type="match status" value="1"/>
</dbReference>
<dbReference type="Pfam" id="PF03561">
    <property type="entry name" value="Allantoicase"/>
    <property type="match status" value="2"/>
</dbReference>
<comment type="caution">
    <text evidence="5">The sequence shown here is derived from an EMBL/GenBank/DDBJ whole genome shotgun (WGS) entry which is preliminary data.</text>
</comment>
<protein>
    <recommendedName>
        <fullName evidence="3">Probable allantoicase</fullName>
        <ecNumber evidence="3">3.5.3.4</ecNumber>
    </recommendedName>
    <alternativeName>
        <fullName evidence="3">Allantoate amidinohydrolase</fullName>
    </alternativeName>
</protein>
<accession>A0ABQ3B1J3</accession>
<keyword evidence="6" id="KW-1185">Reference proteome</keyword>
<comment type="catalytic activity">
    <reaction evidence="3">
        <text>allantoate + H2O = (S)-ureidoglycolate + urea</text>
        <dbReference type="Rhea" id="RHEA:11016"/>
        <dbReference type="ChEBI" id="CHEBI:15377"/>
        <dbReference type="ChEBI" id="CHEBI:16199"/>
        <dbReference type="ChEBI" id="CHEBI:17536"/>
        <dbReference type="ChEBI" id="CHEBI:57296"/>
        <dbReference type="EC" id="3.5.3.4"/>
    </reaction>
</comment>
<dbReference type="Gene3D" id="2.60.120.260">
    <property type="entry name" value="Galactose-binding domain-like"/>
    <property type="match status" value="2"/>
</dbReference>
<dbReference type="InterPro" id="IPR008979">
    <property type="entry name" value="Galactose-bd-like_sf"/>
</dbReference>
<dbReference type="EC" id="3.5.3.4" evidence="3"/>
<sequence>MRDVMVAPEVEGPEFTRTGLNLADGSLGAEVLFVTDEFFGARERMLNPEMPVFYPDEYDDHGKWMDGWETRRRRTTGHDWSIIRLAMPGVLMGVDFDTSFFSGNFPPAAALDACYCPGADPDEGTEWQQLIPATPLRGNDHCFREIVSGRPWTHLRLHLYPDGGVARLRVYGKPHRDWNNLDASAAINLLALENGGDQVAWSDAHYGEPRKLLRPGRGINMGDGWETRRRREPGNDWCILALGHKGIAERIEVDTAHFKGNFPATCSIQAACVEAGASTASSLITQSMFWQTLMPEQPLTADAIHEFAELADLGPITHIRFNIIPDGGVSRLRLFGKPVS</sequence>
<proteinExistence type="inferred from homology"/>
<dbReference type="PIRSF" id="PIRSF016516">
    <property type="entry name" value="Allantoicase"/>
    <property type="match status" value="1"/>
</dbReference>
<gene>
    <name evidence="5" type="primary">alc1</name>
    <name evidence="3" type="synonym">alc</name>
    <name evidence="5" type="ORF">GCM10007071_20550</name>
</gene>
<evidence type="ECO:0000313" key="5">
    <source>
        <dbReference type="EMBL" id="GGY73305.1"/>
    </source>
</evidence>
<reference evidence="6" key="1">
    <citation type="journal article" date="2019" name="Int. J. Syst. Evol. Microbiol.">
        <title>The Global Catalogue of Microorganisms (GCM) 10K type strain sequencing project: providing services to taxonomists for standard genome sequencing and annotation.</title>
        <authorList>
            <consortium name="The Broad Institute Genomics Platform"/>
            <consortium name="The Broad Institute Genome Sequencing Center for Infectious Disease"/>
            <person name="Wu L."/>
            <person name="Ma J."/>
        </authorList>
    </citation>
    <scope>NUCLEOTIDE SEQUENCE [LARGE SCALE GENOMIC DNA]</scope>
    <source>
        <strain evidence="6">KCTC 22280</strain>
    </source>
</reference>
<comment type="pathway">
    <text evidence="3">Nitrogen metabolism; (S)-allantoin degradation; (S)-ureidoglycolate from allantoate (aminidohydrolase route): step 1/1.</text>
</comment>
<evidence type="ECO:0000256" key="3">
    <source>
        <dbReference type="HAMAP-Rule" id="MF_00813"/>
    </source>
</evidence>
<feature type="domain" description="Allantoicase" evidence="4">
    <location>
        <begin position="28"/>
        <end position="174"/>
    </location>
</feature>
<dbReference type="Proteomes" id="UP000601597">
    <property type="component" value="Unassembled WGS sequence"/>
</dbReference>
<evidence type="ECO:0000256" key="1">
    <source>
        <dbReference type="ARBA" id="ARBA00009242"/>
    </source>
</evidence>
<keyword evidence="2 3" id="KW-0659">Purine metabolism</keyword>
<organism evidence="5 6">
    <name type="scientific">Marinobacter zhanjiangensis</name>
    <dbReference type="NCBI Taxonomy" id="578215"/>
    <lineage>
        <taxon>Bacteria</taxon>
        <taxon>Pseudomonadati</taxon>
        <taxon>Pseudomonadota</taxon>
        <taxon>Gammaproteobacteria</taxon>
        <taxon>Pseudomonadales</taxon>
        <taxon>Marinobacteraceae</taxon>
        <taxon>Marinobacter</taxon>
    </lineage>
</organism>
<evidence type="ECO:0000313" key="6">
    <source>
        <dbReference type="Proteomes" id="UP000601597"/>
    </source>
</evidence>
<dbReference type="SUPFAM" id="SSF49785">
    <property type="entry name" value="Galactose-binding domain-like"/>
    <property type="match status" value="2"/>
</dbReference>
<evidence type="ECO:0000259" key="4">
    <source>
        <dbReference type="Pfam" id="PF03561"/>
    </source>
</evidence>
<dbReference type="RefSeq" id="WP_227712435.1">
    <property type="nucleotide sequence ID" value="NZ_BMXV01000004.1"/>
</dbReference>
<keyword evidence="3" id="KW-0378">Hydrolase</keyword>
<dbReference type="HAMAP" id="MF_00813">
    <property type="entry name" value="Allantoicase"/>
    <property type="match status" value="1"/>
</dbReference>
<feature type="domain" description="Allantoicase" evidence="4">
    <location>
        <begin position="195"/>
        <end position="338"/>
    </location>
</feature>
<name>A0ABQ3B1J3_9GAMM</name>
<dbReference type="PANTHER" id="PTHR12045">
    <property type="entry name" value="ALLANTOICASE"/>
    <property type="match status" value="1"/>
</dbReference>
<dbReference type="InterPro" id="IPR005164">
    <property type="entry name" value="Allantoicase"/>
</dbReference>
<comment type="similarity">
    <text evidence="1 3">Belongs to the allantoicase family.</text>
</comment>
<dbReference type="EMBL" id="BMXV01000004">
    <property type="protein sequence ID" value="GGY73305.1"/>
    <property type="molecule type" value="Genomic_DNA"/>
</dbReference>
<dbReference type="PANTHER" id="PTHR12045:SF3">
    <property type="entry name" value="INACTIVE ALLANTOICASE-RELATED"/>
    <property type="match status" value="1"/>
</dbReference>